<keyword evidence="2" id="KW-0812">Transmembrane</keyword>
<keyword evidence="5" id="KW-0472">Membrane</keyword>
<comment type="caution">
    <text evidence="6">The sequence shown here is derived from an EMBL/GenBank/DDBJ whole genome shotgun (WGS) entry which is preliminary data.</text>
</comment>
<evidence type="ECO:0000313" key="6">
    <source>
        <dbReference type="EMBL" id="KAG6533850.1"/>
    </source>
</evidence>
<accession>A0A8J5IEA0</accession>
<organism evidence="6 7">
    <name type="scientific">Zingiber officinale</name>
    <name type="common">Ginger</name>
    <name type="synonym">Amomum zingiber</name>
    <dbReference type="NCBI Taxonomy" id="94328"/>
    <lineage>
        <taxon>Eukaryota</taxon>
        <taxon>Viridiplantae</taxon>
        <taxon>Streptophyta</taxon>
        <taxon>Embryophyta</taxon>
        <taxon>Tracheophyta</taxon>
        <taxon>Spermatophyta</taxon>
        <taxon>Magnoliopsida</taxon>
        <taxon>Liliopsida</taxon>
        <taxon>Zingiberales</taxon>
        <taxon>Zingiberaceae</taxon>
        <taxon>Zingiber</taxon>
    </lineage>
</organism>
<protein>
    <submittedName>
        <fullName evidence="6">Uncharacterized protein</fullName>
    </submittedName>
</protein>
<dbReference type="GO" id="GO:0005506">
    <property type="term" value="F:iron ion binding"/>
    <property type="evidence" value="ECO:0007669"/>
    <property type="project" value="InterPro"/>
</dbReference>
<dbReference type="Pfam" id="PF00067">
    <property type="entry name" value="p450"/>
    <property type="match status" value="1"/>
</dbReference>
<dbReference type="GO" id="GO:0016020">
    <property type="term" value="C:membrane"/>
    <property type="evidence" value="ECO:0007669"/>
    <property type="project" value="UniProtKB-SubCell"/>
</dbReference>
<dbReference type="InterPro" id="IPR036396">
    <property type="entry name" value="Cyt_P450_sf"/>
</dbReference>
<comment type="subcellular location">
    <subcellularLocation>
        <location evidence="1">Membrane</location>
        <topology evidence="1">Single-pass membrane protein</topology>
    </subcellularLocation>
</comment>
<dbReference type="Proteomes" id="UP000734854">
    <property type="component" value="Unassembled WGS sequence"/>
</dbReference>
<evidence type="ECO:0000313" key="7">
    <source>
        <dbReference type="Proteomes" id="UP000734854"/>
    </source>
</evidence>
<evidence type="ECO:0000256" key="5">
    <source>
        <dbReference type="ARBA" id="ARBA00023136"/>
    </source>
</evidence>
<proteinExistence type="predicted"/>
<keyword evidence="4" id="KW-1133">Transmembrane helix</keyword>
<dbReference type="PANTHER" id="PTHR24298:SF491">
    <property type="entry name" value="CYTOCHROME P450 93A2"/>
    <property type="match status" value="1"/>
</dbReference>
<sequence length="232" mass="26398">MGSELINLANNVISRMTTSHRCCGSDGEAMEMRTIVEEVAENWDLQGFDKRSKNIRQRYDVMMERIMKEKEAARKKKSGGIKDLLDILIDIAEDSSAEVRLSRENIKSFVMDIFVAGTDTSAVTSEWGLAELINHSDILRKAQDEIEAVVGEKRLSDAANLPYLQAIIKETMRLHPSVPMIPRRSTRDTKIKGYDVPANTTVFVNLWAMGRDPEQWPEPLEFRPERFLEEPG</sequence>
<name>A0A8J5IEA0_ZINOF</name>
<evidence type="ECO:0000256" key="3">
    <source>
        <dbReference type="ARBA" id="ARBA00022723"/>
    </source>
</evidence>
<dbReference type="InterPro" id="IPR051103">
    <property type="entry name" value="Plant_metabolite_P450s"/>
</dbReference>
<dbReference type="AlphaFoldDB" id="A0A8J5IEA0"/>
<evidence type="ECO:0000256" key="2">
    <source>
        <dbReference type="ARBA" id="ARBA00022692"/>
    </source>
</evidence>
<dbReference type="InterPro" id="IPR002401">
    <property type="entry name" value="Cyt_P450_E_grp-I"/>
</dbReference>
<dbReference type="InterPro" id="IPR001128">
    <property type="entry name" value="Cyt_P450"/>
</dbReference>
<keyword evidence="7" id="KW-1185">Reference proteome</keyword>
<dbReference type="SUPFAM" id="SSF48264">
    <property type="entry name" value="Cytochrome P450"/>
    <property type="match status" value="1"/>
</dbReference>
<evidence type="ECO:0000256" key="4">
    <source>
        <dbReference type="ARBA" id="ARBA00022989"/>
    </source>
</evidence>
<dbReference type="Gene3D" id="1.10.630.10">
    <property type="entry name" value="Cytochrome P450"/>
    <property type="match status" value="1"/>
</dbReference>
<keyword evidence="3" id="KW-0479">Metal-binding</keyword>
<dbReference type="GO" id="GO:0016709">
    <property type="term" value="F:oxidoreductase activity, acting on paired donors, with incorporation or reduction of molecular oxygen, NAD(P)H as one donor, and incorporation of one atom of oxygen"/>
    <property type="evidence" value="ECO:0007669"/>
    <property type="project" value="TreeGrafter"/>
</dbReference>
<evidence type="ECO:0000256" key="1">
    <source>
        <dbReference type="ARBA" id="ARBA00004167"/>
    </source>
</evidence>
<dbReference type="PANTHER" id="PTHR24298">
    <property type="entry name" value="FLAVONOID 3'-MONOOXYGENASE-RELATED"/>
    <property type="match status" value="1"/>
</dbReference>
<dbReference type="PRINTS" id="PR00463">
    <property type="entry name" value="EP450I"/>
</dbReference>
<dbReference type="GO" id="GO:0020037">
    <property type="term" value="F:heme binding"/>
    <property type="evidence" value="ECO:0007669"/>
    <property type="project" value="InterPro"/>
</dbReference>
<dbReference type="EMBL" id="JACMSC010000002">
    <property type="protein sequence ID" value="KAG6533850.1"/>
    <property type="molecule type" value="Genomic_DNA"/>
</dbReference>
<gene>
    <name evidence="6" type="ORF">ZIOFF_007728</name>
</gene>
<dbReference type="PRINTS" id="PR00385">
    <property type="entry name" value="P450"/>
</dbReference>
<reference evidence="6 7" key="1">
    <citation type="submission" date="2020-08" db="EMBL/GenBank/DDBJ databases">
        <title>Plant Genome Project.</title>
        <authorList>
            <person name="Zhang R.-G."/>
        </authorList>
    </citation>
    <scope>NUCLEOTIDE SEQUENCE [LARGE SCALE GENOMIC DNA]</scope>
    <source>
        <tissue evidence="6">Rhizome</tissue>
    </source>
</reference>